<organism evidence="2 3">
    <name type="scientific">Streptomyces hydrogenans</name>
    <dbReference type="NCBI Taxonomy" id="1873719"/>
    <lineage>
        <taxon>Bacteria</taxon>
        <taxon>Bacillati</taxon>
        <taxon>Actinomycetota</taxon>
        <taxon>Actinomycetes</taxon>
        <taxon>Kitasatosporales</taxon>
        <taxon>Streptomycetaceae</taxon>
        <taxon>Streptomyces</taxon>
    </lineage>
</organism>
<comment type="caution">
    <text evidence="2">The sequence shown here is derived from an EMBL/GenBank/DDBJ whole genome shotgun (WGS) entry which is preliminary data.</text>
</comment>
<dbReference type="EMBL" id="BNDW01000117">
    <property type="protein sequence ID" value="GHI27766.1"/>
    <property type="molecule type" value="Genomic_DNA"/>
</dbReference>
<protein>
    <submittedName>
        <fullName evidence="2">Uncharacterized protein</fullName>
    </submittedName>
</protein>
<feature type="region of interest" description="Disordered" evidence="1">
    <location>
        <begin position="58"/>
        <end position="81"/>
    </location>
</feature>
<keyword evidence="3" id="KW-1185">Reference proteome</keyword>
<dbReference type="Proteomes" id="UP001052739">
    <property type="component" value="Unassembled WGS sequence"/>
</dbReference>
<evidence type="ECO:0000256" key="1">
    <source>
        <dbReference type="SAM" id="MobiDB-lite"/>
    </source>
</evidence>
<evidence type="ECO:0000313" key="2">
    <source>
        <dbReference type="EMBL" id="GHI27766.1"/>
    </source>
</evidence>
<reference evidence="2" key="1">
    <citation type="submission" date="2024-05" db="EMBL/GenBank/DDBJ databases">
        <title>Whole genome shotgun sequence of Streptomyces hydrogenans NBRC 13475.</title>
        <authorList>
            <person name="Komaki H."/>
            <person name="Tamura T."/>
        </authorList>
    </citation>
    <scope>NUCLEOTIDE SEQUENCE</scope>
    <source>
        <strain evidence="2">NBRC 13475</strain>
    </source>
</reference>
<name>A0ABQ3PRX2_9ACTN</name>
<evidence type="ECO:0000313" key="3">
    <source>
        <dbReference type="Proteomes" id="UP001052739"/>
    </source>
</evidence>
<proteinExistence type="predicted"/>
<sequence length="81" mass="8921">MFVRRAVVDDGLRDADLVVDATGRSSRLGEWLGRHDWNEAPVDRMRIGLGYATASFHRGDESAARSSPTPAPVPRATTSRR</sequence>
<gene>
    <name evidence="2" type="ORF">Shyd_91370</name>
</gene>
<accession>A0ABQ3PRX2</accession>